<organism evidence="2 3">
    <name type="scientific">Acinetobacter towneri</name>
    <dbReference type="NCBI Taxonomy" id="202956"/>
    <lineage>
        <taxon>Bacteria</taxon>
        <taxon>Pseudomonadati</taxon>
        <taxon>Pseudomonadota</taxon>
        <taxon>Gammaproteobacteria</taxon>
        <taxon>Moraxellales</taxon>
        <taxon>Moraxellaceae</taxon>
        <taxon>Acinetobacter</taxon>
    </lineage>
</organism>
<evidence type="ECO:0000313" key="2">
    <source>
        <dbReference type="EMBL" id="OFE43312.1"/>
    </source>
</evidence>
<proteinExistence type="predicted"/>
<dbReference type="EMBL" id="MKQS01000013">
    <property type="protein sequence ID" value="OFE43312.1"/>
    <property type="molecule type" value="Genomic_DNA"/>
</dbReference>
<keyword evidence="1" id="KW-0472">Membrane</keyword>
<sequence>MNSVMTGLDSIPETAIAVSIYLLGSAIILWCWYQIAKRLPNPLGGITWIVLFAILLTPTVSEGSNAALAPAIFGLLFGVLTKEMPLVWSNLSAILFVIGLGLLVGYFWSRYRLKQTTYTANKNTSPL</sequence>
<dbReference type="STRING" id="202956.BJN41_06500"/>
<dbReference type="eggNOG" id="ENOG50337VB">
    <property type="taxonomic scope" value="Bacteria"/>
</dbReference>
<protein>
    <submittedName>
        <fullName evidence="2">Uncharacterized protein</fullName>
    </submittedName>
</protein>
<dbReference type="RefSeq" id="WP_019837911.1">
    <property type="nucleotide sequence ID" value="NZ_CP183897.1"/>
</dbReference>
<dbReference type="AlphaFoldDB" id="A0A1E8E0V8"/>
<reference evidence="2 3" key="1">
    <citation type="submission" date="2016-10" db="EMBL/GenBank/DDBJ databases">
        <title>Genome of airborne Acinetobacter sp. 5-2Ac02 in the hospital environment: Species near to Acinetobacter towneri.</title>
        <authorList>
            <person name="Barbosa B."/>
            <person name="Fernandez-Garcia L."/>
            <person name="Gato E."/>
            <person name="Leao R."/>
            <person name="Albano R."/>
            <person name="Fernandez B."/>
            <person name="Fernandez-Cuenca F."/>
            <person name="Marques E."/>
            <person name="Tomas M."/>
        </authorList>
    </citation>
    <scope>NUCLEOTIDE SEQUENCE [LARGE SCALE GENOMIC DNA]</scope>
    <source>
        <strain evidence="2 3">5-2Ac02</strain>
    </source>
</reference>
<gene>
    <name evidence="2" type="ORF">BJN41_06500</name>
</gene>
<feature type="transmembrane region" description="Helical" evidence="1">
    <location>
        <begin position="15"/>
        <end position="35"/>
    </location>
</feature>
<comment type="caution">
    <text evidence="2">The sequence shown here is derived from an EMBL/GenBank/DDBJ whole genome shotgun (WGS) entry which is preliminary data.</text>
</comment>
<name>A0A1E8E0V8_9GAMM</name>
<feature type="transmembrane region" description="Helical" evidence="1">
    <location>
        <begin position="86"/>
        <end position="108"/>
    </location>
</feature>
<evidence type="ECO:0000256" key="1">
    <source>
        <dbReference type="SAM" id="Phobius"/>
    </source>
</evidence>
<keyword evidence="1" id="KW-0812">Transmembrane</keyword>
<feature type="transmembrane region" description="Helical" evidence="1">
    <location>
        <begin position="47"/>
        <end position="80"/>
    </location>
</feature>
<accession>A0A1E8E0V8</accession>
<keyword evidence="1" id="KW-1133">Transmembrane helix</keyword>
<dbReference type="Proteomes" id="UP000186931">
    <property type="component" value="Unassembled WGS sequence"/>
</dbReference>
<evidence type="ECO:0000313" key="3">
    <source>
        <dbReference type="Proteomes" id="UP000186931"/>
    </source>
</evidence>